<keyword evidence="1" id="KW-1133">Transmembrane helix</keyword>
<dbReference type="HOGENOM" id="CLU_2600019_0_0_6"/>
<proteinExistence type="predicted"/>
<dbReference type="EMBL" id="AAOA02000002">
    <property type="protein sequence ID" value="ESZ89386.1"/>
    <property type="molecule type" value="Genomic_DNA"/>
</dbReference>
<evidence type="ECO:0000313" key="2">
    <source>
        <dbReference type="EMBL" id="ESZ89386.1"/>
    </source>
</evidence>
<keyword evidence="1" id="KW-0812">Transmembrane</keyword>
<gene>
    <name evidence="2" type="ORF">KT71_000548</name>
</gene>
<keyword evidence="3" id="KW-1185">Reference proteome</keyword>
<reference evidence="2 3" key="1">
    <citation type="journal article" date="2007" name="Proc. Natl. Acad. Sci. U.S.A.">
        <title>Characterization of a marine gammaproteobacterium capable of aerobic anoxygenic photosynthesis.</title>
        <authorList>
            <person name="Fuchs B.M."/>
            <person name="Spring S."/>
            <person name="Teeling H."/>
            <person name="Quast C."/>
            <person name="Wulf J."/>
            <person name="Schattenhofer M."/>
            <person name="Yan S."/>
            <person name="Ferriera S."/>
            <person name="Johnson J."/>
            <person name="Glockner F.O."/>
            <person name="Amann R."/>
        </authorList>
    </citation>
    <scope>NUCLEOTIDE SEQUENCE [LARGE SCALE GENOMIC DNA]</scope>
    <source>
        <strain evidence="2">KT71</strain>
    </source>
</reference>
<accession>V7HT25</accession>
<comment type="caution">
    <text evidence="2">The sequence shown here is derived from an EMBL/GenBank/DDBJ whole genome shotgun (WGS) entry which is preliminary data.</text>
</comment>
<feature type="transmembrane region" description="Helical" evidence="1">
    <location>
        <begin position="33"/>
        <end position="54"/>
    </location>
</feature>
<evidence type="ECO:0000313" key="3">
    <source>
        <dbReference type="Proteomes" id="UP000019205"/>
    </source>
</evidence>
<evidence type="ECO:0000256" key="1">
    <source>
        <dbReference type="SAM" id="Phobius"/>
    </source>
</evidence>
<name>V7HT25_9GAMM</name>
<dbReference type="STRING" id="314285.KT71_000548"/>
<organism evidence="2 3">
    <name type="scientific">Congregibacter litoralis KT71</name>
    <dbReference type="NCBI Taxonomy" id="314285"/>
    <lineage>
        <taxon>Bacteria</taxon>
        <taxon>Pseudomonadati</taxon>
        <taxon>Pseudomonadota</taxon>
        <taxon>Gammaproteobacteria</taxon>
        <taxon>Cellvibrionales</taxon>
        <taxon>Halieaceae</taxon>
        <taxon>Congregibacter</taxon>
    </lineage>
</organism>
<protein>
    <submittedName>
        <fullName evidence="2">Uncharacterized protein</fullName>
    </submittedName>
</protein>
<dbReference type="AlphaFoldDB" id="V7HT25"/>
<sequence>MTGFPAASMIGTQGSHGPLTIAENNPGALSDSGFFLCIFNHLASVYFSIALFGIATNSRAATLLAAAARKFAPGTRSTP</sequence>
<reference evidence="2 3" key="2">
    <citation type="journal article" date="2009" name="PLoS ONE">
        <title>The photosynthetic apparatus and its regulation in the aerobic gammaproteobacterium Congregibacter litoralis gen. nov., sp. nov.</title>
        <authorList>
            <person name="Spring S."/>
            <person name="Lunsdorf H."/>
            <person name="Fuchs B.M."/>
            <person name="Tindall B.J."/>
        </authorList>
    </citation>
    <scope>NUCLEOTIDE SEQUENCE [LARGE SCALE GENOMIC DNA]</scope>
    <source>
        <strain evidence="2">KT71</strain>
    </source>
</reference>
<keyword evidence="1" id="KW-0472">Membrane</keyword>
<dbReference type="Proteomes" id="UP000019205">
    <property type="component" value="Chromosome"/>
</dbReference>